<dbReference type="GO" id="GO:0006412">
    <property type="term" value="P:translation"/>
    <property type="evidence" value="ECO:0007669"/>
    <property type="project" value="UniProtKB-UniRule"/>
</dbReference>
<dbReference type="PANTHER" id="PTHR10394">
    <property type="entry name" value="40S RIBOSOMAL PROTEIN S8"/>
    <property type="match status" value="1"/>
</dbReference>
<dbReference type="HAMAP" id="MF_00029">
    <property type="entry name" value="Ribosomal_eS8"/>
    <property type="match status" value="1"/>
</dbReference>
<comment type="similarity">
    <text evidence="1 5">Belongs to the eukaryotic ribosomal protein eS8 family.</text>
</comment>
<sequence>MSVWHGDQHKRKDSGGRKTVNRKKRRYEKGFFPAETALGKQKSKSIRKHGGNEKVRLLAVNQANISDGSGKTEKVDIMRVIENPANVDYDRRGVITKGTMIATSLGTARVTSRPGQDGIVNAILVSKKGN</sequence>
<gene>
    <name evidence="5" type="primary">rps8e</name>
    <name evidence="7" type="ORF">AC477_02260</name>
</gene>
<evidence type="ECO:0000256" key="5">
    <source>
        <dbReference type="HAMAP-Rule" id="MF_00029"/>
    </source>
</evidence>
<name>A0A0M0BWS6_9ARCH</name>
<evidence type="ECO:0000256" key="2">
    <source>
        <dbReference type="ARBA" id="ARBA00022980"/>
    </source>
</evidence>
<evidence type="ECO:0000313" key="8">
    <source>
        <dbReference type="Proteomes" id="UP000037237"/>
    </source>
</evidence>
<keyword evidence="3 5" id="KW-0687">Ribonucleoprotein</keyword>
<dbReference type="InterPro" id="IPR001047">
    <property type="entry name" value="Ribosomal_eS8"/>
</dbReference>
<reference evidence="7 8" key="1">
    <citation type="submission" date="2015-06" db="EMBL/GenBank/DDBJ databases">
        <title>New insights into the roles of widespread benthic archaea in carbon and nitrogen cycling.</title>
        <authorList>
            <person name="Lazar C.S."/>
            <person name="Baker B.J."/>
            <person name="Seitz K.W."/>
            <person name="Hyde A.S."/>
            <person name="Dick G.J."/>
            <person name="Hinrichs K.-U."/>
            <person name="Teske A.P."/>
        </authorList>
    </citation>
    <scope>NUCLEOTIDE SEQUENCE [LARGE SCALE GENOMIC DNA]</scope>
    <source>
        <strain evidence="7">SG8-32-1</strain>
    </source>
</reference>
<dbReference type="GO" id="GO:1990904">
    <property type="term" value="C:ribonucleoprotein complex"/>
    <property type="evidence" value="ECO:0007669"/>
    <property type="project" value="UniProtKB-KW"/>
</dbReference>
<dbReference type="PATRIC" id="fig|1685124.3.peg.399"/>
<dbReference type="AlphaFoldDB" id="A0A0M0BWS6"/>
<proteinExistence type="inferred from homology"/>
<comment type="caution">
    <text evidence="7">The sequence shown here is derived from an EMBL/GenBank/DDBJ whole genome shotgun (WGS) entry which is preliminary data.</text>
</comment>
<evidence type="ECO:0000256" key="6">
    <source>
        <dbReference type="SAM" id="MobiDB-lite"/>
    </source>
</evidence>
<dbReference type="CDD" id="cd11382">
    <property type="entry name" value="Ribosomal_S8e"/>
    <property type="match status" value="1"/>
</dbReference>
<comment type="subunit">
    <text evidence="5">Part of the 30S ribosomal subunit.</text>
</comment>
<accession>A0A0M0BWS6</accession>
<keyword evidence="2 5" id="KW-0689">Ribosomal protein</keyword>
<dbReference type="GO" id="GO:0003735">
    <property type="term" value="F:structural constituent of ribosome"/>
    <property type="evidence" value="ECO:0007669"/>
    <property type="project" value="InterPro"/>
</dbReference>
<evidence type="ECO:0000313" key="7">
    <source>
        <dbReference type="EMBL" id="KON32909.1"/>
    </source>
</evidence>
<dbReference type="InterPro" id="IPR020919">
    <property type="entry name" value="Ribosomal_protein_eS8_arc"/>
</dbReference>
<evidence type="ECO:0000256" key="4">
    <source>
        <dbReference type="ARBA" id="ARBA00035277"/>
    </source>
</evidence>
<dbReference type="Pfam" id="PF01201">
    <property type="entry name" value="Ribosomal_S8e"/>
    <property type="match status" value="1"/>
</dbReference>
<dbReference type="Gene3D" id="2.40.10.310">
    <property type="match status" value="1"/>
</dbReference>
<dbReference type="GO" id="GO:0005840">
    <property type="term" value="C:ribosome"/>
    <property type="evidence" value="ECO:0007669"/>
    <property type="project" value="UniProtKB-KW"/>
</dbReference>
<evidence type="ECO:0000256" key="3">
    <source>
        <dbReference type="ARBA" id="ARBA00023274"/>
    </source>
</evidence>
<evidence type="ECO:0000256" key="1">
    <source>
        <dbReference type="ARBA" id="ARBA00005257"/>
    </source>
</evidence>
<dbReference type="InterPro" id="IPR022309">
    <property type="entry name" value="Ribosomal_Se8/biogenesis_NSA2"/>
</dbReference>
<dbReference type="NCBIfam" id="TIGR00307">
    <property type="entry name" value="eS8"/>
    <property type="match status" value="1"/>
</dbReference>
<dbReference type="Proteomes" id="UP000037237">
    <property type="component" value="Unassembled WGS sequence"/>
</dbReference>
<dbReference type="EMBL" id="LFWU01000047">
    <property type="protein sequence ID" value="KON32909.1"/>
    <property type="molecule type" value="Genomic_DNA"/>
</dbReference>
<organism evidence="7 8">
    <name type="scientific">miscellaneous Crenarchaeota group-1 archaeon SG8-32-1</name>
    <dbReference type="NCBI Taxonomy" id="1685124"/>
    <lineage>
        <taxon>Archaea</taxon>
        <taxon>Candidatus Bathyarchaeota</taxon>
        <taxon>MCG-1</taxon>
    </lineage>
</organism>
<feature type="region of interest" description="Disordered" evidence="6">
    <location>
        <begin position="1"/>
        <end position="28"/>
    </location>
</feature>
<protein>
    <recommendedName>
        <fullName evidence="4 5">Small ribosomal subunit protein eS8</fullName>
    </recommendedName>
</protein>